<evidence type="ECO:0000313" key="2">
    <source>
        <dbReference type="Proteomes" id="UP000189670"/>
    </source>
</evidence>
<dbReference type="EMBL" id="ATBP01001407">
    <property type="protein sequence ID" value="ETR67382.1"/>
    <property type="molecule type" value="Genomic_DNA"/>
</dbReference>
<evidence type="ECO:0000313" key="1">
    <source>
        <dbReference type="EMBL" id="ETR67382.1"/>
    </source>
</evidence>
<protein>
    <submittedName>
        <fullName evidence="1">Uncharacterized protein</fullName>
    </submittedName>
</protein>
<dbReference type="AlphaFoldDB" id="A0A1V1NXP4"/>
<dbReference type="Proteomes" id="UP000189670">
    <property type="component" value="Unassembled WGS sequence"/>
</dbReference>
<sequence>MHQDLGNQFDDSGNNAENTFKLIKNESLQEYYLEKGVKTVHSNPIEDGSASTKHANMLNPAMFGDVIRRLTSPTNPTKVIDFYGRTFGQQDISNVGAFVAIRSGKHVYPVTLESLQISTFLKAF</sequence>
<organism evidence="1 2">
    <name type="scientific">Candidatus Magnetoglobus multicellularis str. Araruama</name>
    <dbReference type="NCBI Taxonomy" id="890399"/>
    <lineage>
        <taxon>Bacteria</taxon>
        <taxon>Pseudomonadati</taxon>
        <taxon>Thermodesulfobacteriota</taxon>
        <taxon>Desulfobacteria</taxon>
        <taxon>Desulfobacterales</taxon>
        <taxon>Desulfobacteraceae</taxon>
        <taxon>Candidatus Magnetoglobus</taxon>
    </lineage>
</organism>
<proteinExistence type="predicted"/>
<name>A0A1V1NXP4_9BACT</name>
<accession>A0A1V1NXP4</accession>
<reference evidence="2" key="1">
    <citation type="submission" date="2012-11" db="EMBL/GenBank/DDBJ databases">
        <authorList>
            <person name="Lucero-Rivera Y.E."/>
            <person name="Tovar-Ramirez D."/>
        </authorList>
    </citation>
    <scope>NUCLEOTIDE SEQUENCE [LARGE SCALE GENOMIC DNA]</scope>
    <source>
        <strain evidence="2">Araruama</strain>
    </source>
</reference>
<gene>
    <name evidence="1" type="ORF">OMM_11660</name>
</gene>
<comment type="caution">
    <text evidence="1">The sequence shown here is derived from an EMBL/GenBank/DDBJ whole genome shotgun (WGS) entry which is preliminary data.</text>
</comment>